<keyword evidence="2" id="KW-1185">Reference proteome</keyword>
<evidence type="ECO:0000313" key="2">
    <source>
        <dbReference type="Proteomes" id="UP000187412"/>
    </source>
</evidence>
<evidence type="ECO:0008006" key="3">
    <source>
        <dbReference type="Google" id="ProtNLM"/>
    </source>
</evidence>
<sequence>MTVTKTVPVPIREWMETEGQWPLLAGYMLDGSGLPGPRANLELAESFAMSFARPSVTETSWAMLSSWALISDHEAAANDPREFLPFCAVQASCAHYGYADAVRRTLTEGLLKTAMNDSRWRLREAAAIGLQTIGEYDFSLLQGLLDSWKAEATLPEQRAFVAALAHPPLLKEQTNARYSLDLAGGIMEGILSSEPGQGDREHYRVLSKGLEYSLSLFVASEPEAGFAMLRRFAQSGDPRMLKIVKSNLGKARLSKKYPDQVADLLTALTMC</sequence>
<organism evidence="1 2">
    <name type="scientific">Paenibacillus borealis</name>
    <dbReference type="NCBI Taxonomy" id="160799"/>
    <lineage>
        <taxon>Bacteria</taxon>
        <taxon>Bacillati</taxon>
        <taxon>Bacillota</taxon>
        <taxon>Bacilli</taxon>
        <taxon>Bacillales</taxon>
        <taxon>Paenibacillaceae</taxon>
        <taxon>Paenibacillus</taxon>
    </lineage>
</organism>
<evidence type="ECO:0000313" key="1">
    <source>
        <dbReference type="EMBL" id="OMD45919.1"/>
    </source>
</evidence>
<proteinExistence type="predicted"/>
<dbReference type="RefSeq" id="WP_076112138.1">
    <property type="nucleotide sequence ID" value="NZ_MPTB01000023.1"/>
</dbReference>
<comment type="caution">
    <text evidence="1">The sequence shown here is derived from an EMBL/GenBank/DDBJ whole genome shotgun (WGS) entry which is preliminary data.</text>
</comment>
<reference evidence="1 2" key="1">
    <citation type="submission" date="2016-10" db="EMBL/GenBank/DDBJ databases">
        <title>Paenibacillus species isolates.</title>
        <authorList>
            <person name="Beno S.M."/>
        </authorList>
    </citation>
    <scope>NUCLEOTIDE SEQUENCE [LARGE SCALE GENOMIC DNA]</scope>
    <source>
        <strain evidence="1 2">FSL H7-0744</strain>
    </source>
</reference>
<dbReference type="Proteomes" id="UP000187412">
    <property type="component" value="Unassembled WGS sequence"/>
</dbReference>
<name>A0ABX3H6S2_PAEBO</name>
<protein>
    <recommendedName>
        <fullName evidence="3">HEAT repeat domain-containing protein</fullName>
    </recommendedName>
</protein>
<dbReference type="EMBL" id="MPTB01000023">
    <property type="protein sequence ID" value="OMD45919.1"/>
    <property type="molecule type" value="Genomic_DNA"/>
</dbReference>
<gene>
    <name evidence="1" type="ORF">BSK56_18305</name>
</gene>
<accession>A0ABX3H6S2</accession>